<keyword evidence="10" id="KW-1185">Reference proteome</keyword>
<evidence type="ECO:0008006" key="11">
    <source>
        <dbReference type="Google" id="ProtNLM"/>
    </source>
</evidence>
<dbReference type="PROSITE" id="PS00350">
    <property type="entry name" value="MADS_BOX_1"/>
    <property type="match status" value="1"/>
</dbReference>
<evidence type="ECO:0000256" key="2">
    <source>
        <dbReference type="ARBA" id="ARBA00023015"/>
    </source>
</evidence>
<accession>A0AAV6IC04</accession>
<dbReference type="GO" id="GO:0003700">
    <property type="term" value="F:DNA-binding transcription factor activity"/>
    <property type="evidence" value="ECO:0007669"/>
    <property type="project" value="InterPro"/>
</dbReference>
<dbReference type="Pfam" id="PF01486">
    <property type="entry name" value="K-box"/>
    <property type="match status" value="1"/>
</dbReference>
<dbReference type="GO" id="GO:0000977">
    <property type="term" value="F:RNA polymerase II transcription regulatory region sequence-specific DNA binding"/>
    <property type="evidence" value="ECO:0007669"/>
    <property type="project" value="InterPro"/>
</dbReference>
<dbReference type="GO" id="GO:0005634">
    <property type="term" value="C:nucleus"/>
    <property type="evidence" value="ECO:0007669"/>
    <property type="project" value="UniProtKB-SubCell"/>
</dbReference>
<dbReference type="InterPro" id="IPR033896">
    <property type="entry name" value="MEF2-like_N"/>
</dbReference>
<dbReference type="Pfam" id="PF00319">
    <property type="entry name" value="SRF-TF"/>
    <property type="match status" value="1"/>
</dbReference>
<feature type="domain" description="MADS-box" evidence="7">
    <location>
        <begin position="1"/>
        <end position="61"/>
    </location>
</feature>
<dbReference type="CDD" id="cd00265">
    <property type="entry name" value="MADS_MEF2_like"/>
    <property type="match status" value="1"/>
</dbReference>
<evidence type="ECO:0000256" key="3">
    <source>
        <dbReference type="ARBA" id="ARBA00023125"/>
    </source>
</evidence>
<keyword evidence="4" id="KW-0804">Transcription</keyword>
<feature type="domain" description="K-box" evidence="8">
    <location>
        <begin position="86"/>
        <end position="176"/>
    </location>
</feature>
<keyword evidence="5" id="KW-0539">Nucleus</keyword>
<name>A0AAV6IC04_9ERIC</name>
<gene>
    <name evidence="9" type="ORF">RHGRI_032442</name>
</gene>
<sequence>MGRGKIVIKRIDNSTSRQVTFSKRRNGLLKKAKELSILCEAEVGLIVFSSTGKLYDFASSSTKAVIERYNRLKEERIQLLNPISEDQFWETEAASLRQQLQYLQEMHRQLLGEGLSGLTFKDLQNLENQLEMSLKGIRMKKESSIHQENIELHKKVSQMCQENKELRKKVYGAEGIDQANGSSQVSHGLLGYEFQAPTNLQLSQPQSQERSFMNTI</sequence>
<organism evidence="9 10">
    <name type="scientific">Rhododendron griersonianum</name>
    <dbReference type="NCBI Taxonomy" id="479676"/>
    <lineage>
        <taxon>Eukaryota</taxon>
        <taxon>Viridiplantae</taxon>
        <taxon>Streptophyta</taxon>
        <taxon>Embryophyta</taxon>
        <taxon>Tracheophyta</taxon>
        <taxon>Spermatophyta</taxon>
        <taxon>Magnoliopsida</taxon>
        <taxon>eudicotyledons</taxon>
        <taxon>Gunneridae</taxon>
        <taxon>Pentapetalae</taxon>
        <taxon>asterids</taxon>
        <taxon>Ericales</taxon>
        <taxon>Ericaceae</taxon>
        <taxon>Ericoideae</taxon>
        <taxon>Rhodoreae</taxon>
        <taxon>Rhododendron</taxon>
    </lineage>
</organism>
<proteinExistence type="predicted"/>
<dbReference type="InterPro" id="IPR050142">
    <property type="entry name" value="MADS-box/MEF2_TF"/>
</dbReference>
<comment type="caution">
    <text evidence="9">The sequence shown here is derived from an EMBL/GenBank/DDBJ whole genome shotgun (WGS) entry which is preliminary data.</text>
</comment>
<evidence type="ECO:0000313" key="10">
    <source>
        <dbReference type="Proteomes" id="UP000823749"/>
    </source>
</evidence>
<evidence type="ECO:0000259" key="7">
    <source>
        <dbReference type="PROSITE" id="PS50066"/>
    </source>
</evidence>
<dbReference type="InterPro" id="IPR002487">
    <property type="entry name" value="TF_Kbox"/>
</dbReference>
<evidence type="ECO:0000256" key="4">
    <source>
        <dbReference type="ARBA" id="ARBA00023163"/>
    </source>
</evidence>
<dbReference type="AlphaFoldDB" id="A0AAV6IC04"/>
<dbReference type="PRINTS" id="PR00404">
    <property type="entry name" value="MADSDOMAIN"/>
</dbReference>
<dbReference type="GO" id="GO:0045944">
    <property type="term" value="P:positive regulation of transcription by RNA polymerase II"/>
    <property type="evidence" value="ECO:0007669"/>
    <property type="project" value="InterPro"/>
</dbReference>
<evidence type="ECO:0000313" key="9">
    <source>
        <dbReference type="EMBL" id="KAG5526156.1"/>
    </source>
</evidence>
<dbReference type="PANTHER" id="PTHR48019">
    <property type="entry name" value="SERUM RESPONSE FACTOR HOMOLOG"/>
    <property type="match status" value="1"/>
</dbReference>
<dbReference type="SUPFAM" id="SSF55455">
    <property type="entry name" value="SRF-like"/>
    <property type="match status" value="1"/>
</dbReference>
<evidence type="ECO:0000256" key="6">
    <source>
        <dbReference type="ARBA" id="ARBA00037260"/>
    </source>
</evidence>
<keyword evidence="2" id="KW-0805">Transcription regulation</keyword>
<dbReference type="EMBL" id="JACTNZ010000011">
    <property type="protein sequence ID" value="KAG5526156.1"/>
    <property type="molecule type" value="Genomic_DNA"/>
</dbReference>
<evidence type="ECO:0000256" key="5">
    <source>
        <dbReference type="ARBA" id="ARBA00023242"/>
    </source>
</evidence>
<reference evidence="9" key="1">
    <citation type="submission" date="2020-08" db="EMBL/GenBank/DDBJ databases">
        <title>Plant Genome Project.</title>
        <authorList>
            <person name="Zhang R.-G."/>
        </authorList>
    </citation>
    <scope>NUCLEOTIDE SEQUENCE</scope>
    <source>
        <strain evidence="9">WSP0</strain>
        <tissue evidence="9">Leaf</tissue>
    </source>
</reference>
<keyword evidence="3" id="KW-0238">DNA-binding</keyword>
<protein>
    <recommendedName>
        <fullName evidence="11">MADS-box transcription factor 23-like</fullName>
    </recommendedName>
</protein>
<dbReference type="FunFam" id="3.40.1810.10:FF:000003">
    <property type="entry name" value="MADS-box transcription factor MADS-MC"/>
    <property type="match status" value="1"/>
</dbReference>
<comment type="subcellular location">
    <subcellularLocation>
        <location evidence="1">Nucleus</location>
    </subcellularLocation>
</comment>
<dbReference type="InterPro" id="IPR036879">
    <property type="entry name" value="TF_MADSbox_sf"/>
</dbReference>
<dbReference type="InterPro" id="IPR002100">
    <property type="entry name" value="TF_MADSbox"/>
</dbReference>
<dbReference type="SMART" id="SM00432">
    <property type="entry name" value="MADS"/>
    <property type="match status" value="1"/>
</dbReference>
<dbReference type="GO" id="GO:0046983">
    <property type="term" value="F:protein dimerization activity"/>
    <property type="evidence" value="ECO:0007669"/>
    <property type="project" value="InterPro"/>
</dbReference>
<dbReference type="PROSITE" id="PS51297">
    <property type="entry name" value="K_BOX"/>
    <property type="match status" value="1"/>
</dbReference>
<dbReference type="Proteomes" id="UP000823749">
    <property type="component" value="Chromosome 11"/>
</dbReference>
<comment type="function">
    <text evidence="6">Probable transcription factor.</text>
</comment>
<evidence type="ECO:0000259" key="8">
    <source>
        <dbReference type="PROSITE" id="PS51297"/>
    </source>
</evidence>
<evidence type="ECO:0000256" key="1">
    <source>
        <dbReference type="ARBA" id="ARBA00004123"/>
    </source>
</evidence>
<dbReference type="Gene3D" id="3.40.1810.10">
    <property type="entry name" value="Transcription factor, MADS-box"/>
    <property type="match status" value="1"/>
</dbReference>
<dbReference type="PROSITE" id="PS50066">
    <property type="entry name" value="MADS_BOX_2"/>
    <property type="match status" value="1"/>
</dbReference>